<name>A0ABR4ZGV8_9NOCA</name>
<organism evidence="2 3">
    <name type="scientific">Nocardia vulneris</name>
    <dbReference type="NCBI Taxonomy" id="1141657"/>
    <lineage>
        <taxon>Bacteria</taxon>
        <taxon>Bacillati</taxon>
        <taxon>Actinomycetota</taxon>
        <taxon>Actinomycetes</taxon>
        <taxon>Mycobacteriales</taxon>
        <taxon>Nocardiaceae</taxon>
        <taxon>Nocardia</taxon>
    </lineage>
</organism>
<evidence type="ECO:0008006" key="4">
    <source>
        <dbReference type="Google" id="ProtNLM"/>
    </source>
</evidence>
<dbReference type="RefSeq" id="WP_043669392.1">
    <property type="nucleotide sequence ID" value="NZ_BDCI01000030.1"/>
</dbReference>
<sequence>MGDSVSVDPELLRGAAARLDTLYDNAGTTLRATDQAIADSREGWKDTAATAFTRFNAYLDGRRALLQQHVAELSESLNTTAGTLHAQDQSRAAETTQLQSSLDL</sequence>
<dbReference type="SUPFAM" id="SSF140453">
    <property type="entry name" value="EsxAB dimer-like"/>
    <property type="match status" value="1"/>
</dbReference>
<proteinExistence type="predicted"/>
<evidence type="ECO:0000313" key="3">
    <source>
        <dbReference type="Proteomes" id="UP000031364"/>
    </source>
</evidence>
<feature type="region of interest" description="Disordered" evidence="1">
    <location>
        <begin position="82"/>
        <end position="104"/>
    </location>
</feature>
<dbReference type="EMBL" id="JNFP01000013">
    <property type="protein sequence ID" value="KIA64554.1"/>
    <property type="molecule type" value="Genomic_DNA"/>
</dbReference>
<keyword evidence="3" id="KW-1185">Reference proteome</keyword>
<comment type="caution">
    <text evidence="2">The sequence shown here is derived from an EMBL/GenBank/DDBJ whole genome shotgun (WGS) entry which is preliminary data.</text>
</comment>
<dbReference type="InterPro" id="IPR010310">
    <property type="entry name" value="T7SS_ESAT-6-like"/>
</dbReference>
<protein>
    <recommendedName>
        <fullName evidence="4">ESAT-6-like protein</fullName>
    </recommendedName>
</protein>
<accession>A0ABR4ZGV8</accession>
<evidence type="ECO:0000313" key="2">
    <source>
        <dbReference type="EMBL" id="KIA64554.1"/>
    </source>
</evidence>
<gene>
    <name evidence="2" type="ORF">FG87_13465</name>
</gene>
<dbReference type="Gene3D" id="1.10.287.1060">
    <property type="entry name" value="ESAT-6-like"/>
    <property type="match status" value="1"/>
</dbReference>
<dbReference type="Pfam" id="PF06013">
    <property type="entry name" value="WXG100"/>
    <property type="match status" value="1"/>
</dbReference>
<dbReference type="Proteomes" id="UP000031364">
    <property type="component" value="Unassembled WGS sequence"/>
</dbReference>
<reference evidence="2 3" key="1">
    <citation type="journal article" date="2014" name="Int. J. Syst. Evol. Microbiol.">
        <title>Nocardia vulneris sp. nov., isolated from wounds of human patients in North America.</title>
        <authorList>
            <person name="Lasker B.A."/>
            <person name="Bell M."/>
            <person name="Klenk H.P."/>
            <person name="Sproer C."/>
            <person name="Schumann C."/>
            <person name="Schumann P."/>
            <person name="Brown J.M."/>
        </authorList>
    </citation>
    <scope>NUCLEOTIDE SEQUENCE [LARGE SCALE GENOMIC DNA]</scope>
    <source>
        <strain evidence="2 3">W9851</strain>
    </source>
</reference>
<dbReference type="InterPro" id="IPR036689">
    <property type="entry name" value="ESAT-6-like_sf"/>
</dbReference>
<evidence type="ECO:0000256" key="1">
    <source>
        <dbReference type="SAM" id="MobiDB-lite"/>
    </source>
</evidence>